<dbReference type="Proteomes" id="UP001470230">
    <property type="component" value="Unassembled WGS sequence"/>
</dbReference>
<name>A0ABR2KSH0_9EUKA</name>
<dbReference type="SUPFAM" id="SSF47473">
    <property type="entry name" value="EF-hand"/>
    <property type="match status" value="1"/>
</dbReference>
<reference evidence="3 4" key="1">
    <citation type="submission" date="2024-04" db="EMBL/GenBank/DDBJ databases">
        <title>Tritrichomonas musculus Genome.</title>
        <authorList>
            <person name="Alves-Ferreira E."/>
            <person name="Grigg M."/>
            <person name="Lorenzi H."/>
            <person name="Galac M."/>
        </authorList>
    </citation>
    <scope>NUCLEOTIDE SEQUENCE [LARGE SCALE GENOMIC DNA]</scope>
    <source>
        <strain evidence="3 4">EAF2021</strain>
    </source>
</reference>
<proteinExistence type="predicted"/>
<evidence type="ECO:0000313" key="3">
    <source>
        <dbReference type="EMBL" id="KAK8894090.1"/>
    </source>
</evidence>
<dbReference type="PROSITE" id="PS50222">
    <property type="entry name" value="EF_HAND_2"/>
    <property type="match status" value="1"/>
</dbReference>
<keyword evidence="1" id="KW-0677">Repeat</keyword>
<accession>A0ABR2KSH0</accession>
<keyword evidence="4" id="KW-1185">Reference proteome</keyword>
<evidence type="ECO:0000259" key="2">
    <source>
        <dbReference type="PROSITE" id="PS50222"/>
    </source>
</evidence>
<sequence length="141" mass="16623">MNKQKLELWKNAYTMHCKEDGSISINDLESLIRSLGYNPTPDEIEEMKNDLKREKKIEFDQFAYILYRHSRYSKPEEELERSFAIFDSDNSGFLTYSITRNILQSMKHPFNEDQIDKIIEKAGNNDGKIEIKSLVRVLLNL</sequence>
<dbReference type="Pfam" id="PF13499">
    <property type="entry name" value="EF-hand_7"/>
    <property type="match status" value="1"/>
</dbReference>
<comment type="caution">
    <text evidence="3">The sequence shown here is derived from an EMBL/GenBank/DDBJ whole genome shotgun (WGS) entry which is preliminary data.</text>
</comment>
<dbReference type="CDD" id="cd00051">
    <property type="entry name" value="EFh"/>
    <property type="match status" value="1"/>
</dbReference>
<feature type="domain" description="EF-hand" evidence="2">
    <location>
        <begin position="74"/>
        <end position="109"/>
    </location>
</feature>
<gene>
    <name evidence="3" type="ORF">M9Y10_022522</name>
</gene>
<dbReference type="EMBL" id="JAPFFF010000003">
    <property type="protein sequence ID" value="KAK8894090.1"/>
    <property type="molecule type" value="Genomic_DNA"/>
</dbReference>
<protein>
    <submittedName>
        <fullName evidence="3">Calmodulin-like protein 4</fullName>
    </submittedName>
</protein>
<evidence type="ECO:0000256" key="1">
    <source>
        <dbReference type="ARBA" id="ARBA00022737"/>
    </source>
</evidence>
<dbReference type="InterPro" id="IPR011992">
    <property type="entry name" value="EF-hand-dom_pair"/>
</dbReference>
<dbReference type="InterPro" id="IPR050403">
    <property type="entry name" value="Myosin_RLC"/>
</dbReference>
<dbReference type="Gene3D" id="1.10.238.10">
    <property type="entry name" value="EF-hand"/>
    <property type="match status" value="2"/>
</dbReference>
<evidence type="ECO:0000313" key="4">
    <source>
        <dbReference type="Proteomes" id="UP001470230"/>
    </source>
</evidence>
<dbReference type="InterPro" id="IPR002048">
    <property type="entry name" value="EF_hand_dom"/>
</dbReference>
<organism evidence="3 4">
    <name type="scientific">Tritrichomonas musculus</name>
    <dbReference type="NCBI Taxonomy" id="1915356"/>
    <lineage>
        <taxon>Eukaryota</taxon>
        <taxon>Metamonada</taxon>
        <taxon>Parabasalia</taxon>
        <taxon>Tritrichomonadida</taxon>
        <taxon>Tritrichomonadidae</taxon>
        <taxon>Tritrichomonas</taxon>
    </lineage>
</organism>
<dbReference type="PANTHER" id="PTHR23049">
    <property type="entry name" value="MYOSIN REGULATORY LIGHT CHAIN 2"/>
    <property type="match status" value="1"/>
</dbReference>